<dbReference type="EC" id="2.3.2.2" evidence="3"/>
<accession>A0AAQ5XX57</accession>
<dbReference type="Ensembl" id="ENSAOCT00000070133.1">
    <property type="protein sequence ID" value="ENSAOCP00000043980.1"/>
    <property type="gene ID" value="ENSAOCG00000008469.2"/>
</dbReference>
<keyword evidence="3" id="KW-0808">Transferase</keyword>
<keyword evidence="3" id="KW-0812">Transmembrane</keyword>
<dbReference type="PANTHER" id="PTHR11686:SF54">
    <property type="entry name" value="GLUTATHIONE HYDROLASE 7"/>
    <property type="match status" value="1"/>
</dbReference>
<organism evidence="4 5">
    <name type="scientific">Amphiprion ocellaris</name>
    <name type="common">Clown anemonefish</name>
    <dbReference type="NCBI Taxonomy" id="80972"/>
    <lineage>
        <taxon>Eukaryota</taxon>
        <taxon>Metazoa</taxon>
        <taxon>Chordata</taxon>
        <taxon>Craniata</taxon>
        <taxon>Vertebrata</taxon>
        <taxon>Euteleostomi</taxon>
        <taxon>Actinopterygii</taxon>
        <taxon>Neopterygii</taxon>
        <taxon>Teleostei</taxon>
        <taxon>Neoteleostei</taxon>
        <taxon>Acanthomorphata</taxon>
        <taxon>Ovalentaria</taxon>
        <taxon>Pomacentridae</taxon>
        <taxon>Amphiprion</taxon>
    </lineage>
</organism>
<evidence type="ECO:0000256" key="2">
    <source>
        <dbReference type="PIRSR" id="PIRSR600101-2"/>
    </source>
</evidence>
<comment type="subcellular location">
    <subcellularLocation>
        <location evidence="3">Membrane</location>
        <topology evidence="3">Single-pass type II membrane protein</topology>
    </subcellularLocation>
</comment>
<dbReference type="Proteomes" id="UP001501940">
    <property type="component" value="Chromosome 5"/>
</dbReference>
<dbReference type="GO" id="GO:0005886">
    <property type="term" value="C:plasma membrane"/>
    <property type="evidence" value="ECO:0007669"/>
    <property type="project" value="TreeGrafter"/>
</dbReference>
<comment type="pathway">
    <text evidence="3">Sulfur metabolism; glutathione metabolism.</text>
</comment>
<keyword evidence="3" id="KW-0378">Hydrolase</keyword>
<keyword evidence="3" id="KW-0012">Acyltransferase</keyword>
<dbReference type="PRINTS" id="PR01210">
    <property type="entry name" value="GGTRANSPTASE"/>
</dbReference>
<reference evidence="4 5" key="1">
    <citation type="submission" date="2022-01" db="EMBL/GenBank/DDBJ databases">
        <title>A chromosome-scale genome assembly of the false clownfish, Amphiprion ocellaris.</title>
        <authorList>
            <person name="Ryu T."/>
        </authorList>
    </citation>
    <scope>NUCLEOTIDE SEQUENCE [LARGE SCALE GENOMIC DNA]</scope>
</reference>
<keyword evidence="3" id="KW-0472">Membrane</keyword>
<comment type="similarity">
    <text evidence="1">Belongs to the gamma-glutamyltransferase family.</text>
</comment>
<dbReference type="InterPro" id="IPR043138">
    <property type="entry name" value="GGT_lsub"/>
</dbReference>
<dbReference type="GeneTree" id="ENSGT00940000156917"/>
<feature type="transmembrane region" description="Helical" evidence="3">
    <location>
        <begin position="75"/>
        <end position="98"/>
    </location>
</feature>
<comment type="function">
    <text evidence="3">Cleaves the gamma-glutamyl peptide bond of glutathione and glutathione conjugates.</text>
</comment>
<keyword evidence="3" id="KW-1133">Transmembrane helix</keyword>
<keyword evidence="5" id="KW-1185">Reference proteome</keyword>
<sequence length="590" mass="63822">MEVSPETKLSKQLAFSYQSFSSPQVEDGLSSNDLVKKHDLIPLKQLVSGSPNLSDQHLSNVKETNEDFSSWGTPVPVYVVCIIFAAGVTFALILQIYLGESLASINGVLVSDHERCTALGQRVLQDGGSSVDAAVAGALCLGVVHPHVSGVGGGGVMLVHDIHKNQTRVINFQGTAPKTFRKEMLHNVSGLKAGLQVGVPGMLKGLQHAHSLYGSLSWEDVVSRAADIAREGFTVTDSLADAISKVEGEQLSQRFRDIFIPEGRALQAGSYVRIPGLAGVLEAGLSNFYYGNLSQEIEDEVRANGGVLSRDDISNYSVEVEQPLEVQYNDYIIQVPPPPSAGAALISALNILSENNITENKTHPWIAEAMKAALFMTYGLGNPKYNSSVMEQLSKNQTEMLLQRMNHSHTPPSDSGQVVVMGPDDLLVSVASSLNRPFGSRIITRSGIILNSLLLDYLWSNKTQRQLQPKQKNSADSEERPLLLLMPTIMVPAGRKCGIYTALSSSGGQNVLHTITQVLTSALLLDKEKKDSLILGGVQPQPNRLLVDSASPEESVQFIHAEGHVVQRGKTNSAVQGIQRRENIIKVIKV</sequence>
<feature type="binding site" evidence="2">
    <location>
        <position position="508"/>
    </location>
    <ligand>
        <name>L-glutamate</name>
        <dbReference type="ChEBI" id="CHEBI:29985"/>
    </ligand>
</feature>
<dbReference type="GO" id="GO:0036374">
    <property type="term" value="F:glutathione hydrolase activity"/>
    <property type="evidence" value="ECO:0007669"/>
    <property type="project" value="UniProtKB-UniRule"/>
</dbReference>
<proteinExistence type="inferred from homology"/>
<protein>
    <recommendedName>
        <fullName evidence="3">Glutathione hydrolase</fullName>
        <ecNumber evidence="3">2.3.2.2</ecNumber>
        <ecNumber evidence="3">3.4.19.13</ecNumber>
    </recommendedName>
    <alternativeName>
        <fullName evidence="3">Gamma-glutamyltransferase</fullName>
    </alternativeName>
    <alternativeName>
        <fullName evidence="3">Gamma-glutamyltranspeptidase</fullName>
    </alternativeName>
</protein>
<dbReference type="Pfam" id="PF01019">
    <property type="entry name" value="G_glu_transpept"/>
    <property type="match status" value="1"/>
</dbReference>
<dbReference type="Gene3D" id="1.10.246.130">
    <property type="match status" value="1"/>
</dbReference>
<dbReference type="Gene3D" id="3.60.20.40">
    <property type="match status" value="1"/>
</dbReference>
<dbReference type="InterPro" id="IPR000101">
    <property type="entry name" value="GGT_peptidase"/>
</dbReference>
<evidence type="ECO:0000313" key="4">
    <source>
        <dbReference type="Ensembl" id="ENSAOCP00000043980.1"/>
    </source>
</evidence>
<dbReference type="GO" id="GO:0006751">
    <property type="term" value="P:glutathione catabolic process"/>
    <property type="evidence" value="ECO:0007669"/>
    <property type="project" value="UniProtKB-UniRule"/>
</dbReference>
<evidence type="ECO:0000313" key="5">
    <source>
        <dbReference type="Proteomes" id="UP001501940"/>
    </source>
</evidence>
<comment type="catalytic activity">
    <reaction evidence="3">
        <text>an S-substituted glutathione + H2O = an S-substituted L-cysteinylglycine + L-glutamate</text>
        <dbReference type="Rhea" id="RHEA:59468"/>
        <dbReference type="ChEBI" id="CHEBI:15377"/>
        <dbReference type="ChEBI" id="CHEBI:29985"/>
        <dbReference type="ChEBI" id="CHEBI:90779"/>
        <dbReference type="ChEBI" id="CHEBI:143103"/>
        <dbReference type="EC" id="3.4.19.13"/>
    </reaction>
</comment>
<evidence type="ECO:0000256" key="3">
    <source>
        <dbReference type="RuleBase" id="RU368068"/>
    </source>
</evidence>
<dbReference type="SUPFAM" id="SSF56235">
    <property type="entry name" value="N-terminal nucleophile aminohydrolases (Ntn hydrolases)"/>
    <property type="match status" value="1"/>
</dbReference>
<comment type="catalytic activity">
    <reaction evidence="3">
        <text>glutathione + H2O = L-cysteinylglycine + L-glutamate</text>
        <dbReference type="Rhea" id="RHEA:28807"/>
        <dbReference type="ChEBI" id="CHEBI:15377"/>
        <dbReference type="ChEBI" id="CHEBI:29985"/>
        <dbReference type="ChEBI" id="CHEBI:57925"/>
        <dbReference type="ChEBI" id="CHEBI:61694"/>
        <dbReference type="EC" id="3.4.19.13"/>
    </reaction>
</comment>
<evidence type="ECO:0000256" key="1">
    <source>
        <dbReference type="ARBA" id="ARBA00009381"/>
    </source>
</evidence>
<feature type="binding site" evidence="2">
    <location>
        <position position="456"/>
    </location>
    <ligand>
        <name>L-glutamate</name>
        <dbReference type="ChEBI" id="CHEBI:29985"/>
    </ligand>
</feature>
<feature type="binding site" evidence="2">
    <location>
        <begin position="433"/>
        <end position="435"/>
    </location>
    <ligand>
        <name>L-glutamate</name>
        <dbReference type="ChEBI" id="CHEBI:29985"/>
    </ligand>
</feature>
<dbReference type="InterPro" id="IPR029055">
    <property type="entry name" value="Ntn_hydrolases_N"/>
</dbReference>
<comment type="catalytic activity">
    <reaction evidence="3">
        <text>an N-terminal (5-L-glutamyl)-[peptide] + an alpha-amino acid = 5-L-glutamyl amino acid + an N-terminal L-alpha-aminoacyl-[peptide]</text>
        <dbReference type="Rhea" id="RHEA:23904"/>
        <dbReference type="Rhea" id="RHEA-COMP:9780"/>
        <dbReference type="Rhea" id="RHEA-COMP:9795"/>
        <dbReference type="ChEBI" id="CHEBI:77644"/>
        <dbReference type="ChEBI" id="CHEBI:78597"/>
        <dbReference type="ChEBI" id="CHEBI:78599"/>
        <dbReference type="ChEBI" id="CHEBI:78608"/>
        <dbReference type="EC" id="2.3.2.2"/>
    </reaction>
</comment>
<dbReference type="InterPro" id="IPR043137">
    <property type="entry name" value="GGT_ssub_C"/>
</dbReference>
<dbReference type="EC" id="3.4.19.13" evidence="3"/>
<name>A0AAQ5XX57_AMPOC</name>
<dbReference type="AlphaFoldDB" id="A0AAQ5XX57"/>
<dbReference type="GO" id="GO:0103068">
    <property type="term" value="F:leukotriene C4 gamma-glutamyl transferase activity"/>
    <property type="evidence" value="ECO:0007669"/>
    <property type="project" value="UniProtKB-EC"/>
</dbReference>
<reference evidence="4" key="3">
    <citation type="submission" date="2025-09" db="UniProtKB">
        <authorList>
            <consortium name="Ensembl"/>
        </authorList>
    </citation>
    <scope>IDENTIFICATION</scope>
</reference>
<dbReference type="PANTHER" id="PTHR11686">
    <property type="entry name" value="GAMMA GLUTAMYL TRANSPEPTIDASE"/>
    <property type="match status" value="1"/>
</dbReference>
<reference evidence="4" key="2">
    <citation type="submission" date="2025-08" db="UniProtKB">
        <authorList>
            <consortium name="Ensembl"/>
        </authorList>
    </citation>
    <scope>IDENTIFICATION</scope>
</reference>